<dbReference type="HAMAP" id="MF_01576">
    <property type="entry name" value="THF_DHG_CYH"/>
    <property type="match status" value="1"/>
</dbReference>
<proteinExistence type="inferred from homology"/>
<evidence type="ECO:0000256" key="3">
    <source>
        <dbReference type="ARBA" id="ARBA00022755"/>
    </source>
</evidence>
<feature type="binding site" evidence="9">
    <location>
        <position position="228"/>
    </location>
    <ligand>
        <name>NADP(+)</name>
        <dbReference type="ChEBI" id="CHEBI:58349"/>
    </ligand>
</feature>
<evidence type="ECO:0000256" key="8">
    <source>
        <dbReference type="ARBA" id="ARBA00023268"/>
    </source>
</evidence>
<evidence type="ECO:0000256" key="2">
    <source>
        <dbReference type="ARBA" id="ARBA00022563"/>
    </source>
</evidence>
<comment type="caution">
    <text evidence="9">Lacks conserved residue(s) required for the propagation of feature annotation.</text>
</comment>
<dbReference type="InterPro" id="IPR036291">
    <property type="entry name" value="NAD(P)-bd_dom_sf"/>
</dbReference>
<dbReference type="RefSeq" id="WP_353540678.1">
    <property type="nucleotide sequence ID" value="NZ_BAABRN010000003.1"/>
</dbReference>
<dbReference type="PRINTS" id="PR00085">
    <property type="entry name" value="THFDHDRGNASE"/>
</dbReference>
<keyword evidence="5 9" id="KW-0521">NADP</keyword>
<feature type="binding site" evidence="9">
    <location>
        <begin position="162"/>
        <end position="164"/>
    </location>
    <ligand>
        <name>NADP(+)</name>
        <dbReference type="ChEBI" id="CHEBI:58349"/>
    </ligand>
</feature>
<dbReference type="EC" id="1.5.1.5" evidence="9"/>
<dbReference type="Pfam" id="PF02882">
    <property type="entry name" value="THF_DHG_CYH_C"/>
    <property type="match status" value="1"/>
</dbReference>
<keyword evidence="9" id="KW-0028">Amino-acid biosynthesis</keyword>
<evidence type="ECO:0000256" key="5">
    <source>
        <dbReference type="ARBA" id="ARBA00022857"/>
    </source>
</evidence>
<comment type="catalytic activity">
    <reaction evidence="9">
        <text>(6R)-5,10-methenyltetrahydrofolate + H2O = (6R)-10-formyltetrahydrofolate + H(+)</text>
        <dbReference type="Rhea" id="RHEA:23700"/>
        <dbReference type="ChEBI" id="CHEBI:15377"/>
        <dbReference type="ChEBI" id="CHEBI:15378"/>
        <dbReference type="ChEBI" id="CHEBI:57455"/>
        <dbReference type="ChEBI" id="CHEBI:195366"/>
        <dbReference type="EC" id="3.5.4.9"/>
    </reaction>
</comment>
<comment type="similarity">
    <text evidence="9">Belongs to the tetrahydrofolate dehydrogenase/cyclohydrolase family.</text>
</comment>
<dbReference type="InterPro" id="IPR020630">
    <property type="entry name" value="THF_DH/CycHdrlase_cat_dom"/>
</dbReference>
<keyword evidence="13" id="KW-1185">Reference proteome</keyword>
<comment type="pathway">
    <text evidence="1 9">One-carbon metabolism; tetrahydrofolate interconversion.</text>
</comment>
<evidence type="ECO:0000313" key="12">
    <source>
        <dbReference type="EMBL" id="GAA5500698.1"/>
    </source>
</evidence>
<keyword evidence="9" id="KW-0368">Histidine biosynthesis</keyword>
<dbReference type="Pfam" id="PF00763">
    <property type="entry name" value="THF_DHG_CYH"/>
    <property type="match status" value="1"/>
</dbReference>
<dbReference type="PANTHER" id="PTHR48099:SF5">
    <property type="entry name" value="C-1-TETRAHYDROFOLATE SYNTHASE, CYTOPLASMIC"/>
    <property type="match status" value="1"/>
</dbReference>
<dbReference type="InterPro" id="IPR046346">
    <property type="entry name" value="Aminoacid_DH-like_N_sf"/>
</dbReference>
<evidence type="ECO:0000259" key="11">
    <source>
        <dbReference type="Pfam" id="PF02882"/>
    </source>
</evidence>
<evidence type="ECO:0000259" key="10">
    <source>
        <dbReference type="Pfam" id="PF00763"/>
    </source>
</evidence>
<comment type="subunit">
    <text evidence="9">Homodimer.</text>
</comment>
<dbReference type="EMBL" id="BAABRN010000003">
    <property type="protein sequence ID" value="GAA5500698.1"/>
    <property type="molecule type" value="Genomic_DNA"/>
</dbReference>
<keyword evidence="3 9" id="KW-0658">Purine biosynthesis</keyword>
<dbReference type="InterPro" id="IPR020631">
    <property type="entry name" value="THF_DH/CycHdrlase_NAD-bd_dom"/>
</dbReference>
<evidence type="ECO:0000256" key="7">
    <source>
        <dbReference type="ARBA" id="ARBA00023167"/>
    </source>
</evidence>
<dbReference type="InterPro" id="IPR000672">
    <property type="entry name" value="THF_DH/CycHdrlase"/>
</dbReference>
<protein>
    <recommendedName>
        <fullName evidence="9">Bifunctional protein FolD</fullName>
    </recommendedName>
    <domain>
        <recommendedName>
            <fullName evidence="9">Methylenetetrahydrofolate dehydrogenase</fullName>
            <ecNumber evidence="9">1.5.1.5</ecNumber>
        </recommendedName>
    </domain>
    <domain>
        <recommendedName>
            <fullName evidence="9">Methenyltetrahydrofolate cyclohydrolase</fullName>
            <ecNumber evidence="9">3.5.4.9</ecNumber>
        </recommendedName>
    </domain>
</protein>
<evidence type="ECO:0000256" key="4">
    <source>
        <dbReference type="ARBA" id="ARBA00022801"/>
    </source>
</evidence>
<keyword evidence="2 9" id="KW-0554">One-carbon metabolism</keyword>
<dbReference type="Proteomes" id="UP001458946">
    <property type="component" value="Unassembled WGS sequence"/>
</dbReference>
<organism evidence="12 13">
    <name type="scientific">Deinococcus xinjiangensis</name>
    <dbReference type="NCBI Taxonomy" id="457454"/>
    <lineage>
        <taxon>Bacteria</taxon>
        <taxon>Thermotogati</taxon>
        <taxon>Deinococcota</taxon>
        <taxon>Deinococci</taxon>
        <taxon>Deinococcales</taxon>
        <taxon>Deinococcaceae</taxon>
        <taxon>Deinococcus</taxon>
    </lineage>
</organism>
<evidence type="ECO:0000256" key="1">
    <source>
        <dbReference type="ARBA" id="ARBA00004777"/>
    </source>
</evidence>
<keyword evidence="6 9" id="KW-0560">Oxidoreductase</keyword>
<dbReference type="NCBIfam" id="NF010770">
    <property type="entry name" value="PRK14173.1"/>
    <property type="match status" value="1"/>
</dbReference>
<evidence type="ECO:0000256" key="9">
    <source>
        <dbReference type="HAMAP-Rule" id="MF_01576"/>
    </source>
</evidence>
<evidence type="ECO:0000313" key="13">
    <source>
        <dbReference type="Proteomes" id="UP001458946"/>
    </source>
</evidence>
<keyword evidence="4 9" id="KW-0378">Hydrolase</keyword>
<feature type="domain" description="Tetrahydrofolate dehydrogenase/cyclohydrolase catalytic" evidence="10">
    <location>
        <begin position="8"/>
        <end position="117"/>
    </location>
</feature>
<keyword evidence="8 9" id="KW-0511">Multifunctional enzyme</keyword>
<dbReference type="PROSITE" id="PS00767">
    <property type="entry name" value="THF_DHG_CYH_2"/>
    <property type="match status" value="1"/>
</dbReference>
<dbReference type="Gene3D" id="3.40.50.720">
    <property type="entry name" value="NAD(P)-binding Rossmann-like Domain"/>
    <property type="match status" value="1"/>
</dbReference>
<dbReference type="EC" id="3.5.4.9" evidence="9"/>
<dbReference type="SUPFAM" id="SSF51735">
    <property type="entry name" value="NAD(P)-binding Rossmann-fold domains"/>
    <property type="match status" value="1"/>
</dbReference>
<dbReference type="PANTHER" id="PTHR48099">
    <property type="entry name" value="C-1-TETRAHYDROFOLATE SYNTHASE, CYTOPLASMIC-RELATED"/>
    <property type="match status" value="1"/>
</dbReference>
<dbReference type="Gene3D" id="3.40.50.10860">
    <property type="entry name" value="Leucine Dehydrogenase, chain A, domain 1"/>
    <property type="match status" value="1"/>
</dbReference>
<sequence length="286" mass="29699">MSARVLAGPPAAEALLAQTAARAAKLAKPPHLTILRLGEDPASVSYVAGKDKKAKETGLSSSVEVMPDTTTQEALLSRIAELNADANVNGILVQLPLPSHIDEEKVLSALDPDKDVDGFHPVNVGRLWAGHPHLAPCTPVGVMSLLSHYGYSVAGKRAVIVGRSRIVGRPLAGLLLNASATVTVAHSRTPNLGAVTREADFLFVAVGKAHLITPDMVGAGAVVIDVGINRLEREGKKARLLGDVHPDVAEVARALTPVPGGVGPMTIAQLMANTVSAAEGQAQLRE</sequence>
<comment type="caution">
    <text evidence="12">The sequence shown here is derived from an EMBL/GenBank/DDBJ whole genome shotgun (WGS) entry which is preliminary data.</text>
</comment>
<keyword evidence="7 9" id="KW-0486">Methionine biosynthesis</keyword>
<accession>A0ABP9V5Y6</accession>
<dbReference type="SUPFAM" id="SSF53223">
    <property type="entry name" value="Aminoacid dehydrogenase-like, N-terminal domain"/>
    <property type="match status" value="1"/>
</dbReference>
<reference evidence="12 13" key="1">
    <citation type="submission" date="2024-02" db="EMBL/GenBank/DDBJ databases">
        <title>Deinococcus xinjiangensis NBRC 107630.</title>
        <authorList>
            <person name="Ichikawa N."/>
            <person name="Katano-Makiyama Y."/>
            <person name="Hidaka K."/>
        </authorList>
    </citation>
    <scope>NUCLEOTIDE SEQUENCE [LARGE SCALE GENOMIC DNA]</scope>
    <source>
        <strain evidence="12 13">NBRC 107630</strain>
    </source>
</reference>
<comment type="function">
    <text evidence="9">Catalyzes the oxidation of 5,10-methylenetetrahydrofolate to 5,10-methenyltetrahydrofolate and then the hydrolysis of 5,10-methenyltetrahydrofolate to 10-formyltetrahydrofolate.</text>
</comment>
<dbReference type="InterPro" id="IPR020867">
    <property type="entry name" value="THF_DH/CycHdrlase_CS"/>
</dbReference>
<comment type="catalytic activity">
    <reaction evidence="9">
        <text>(6R)-5,10-methylene-5,6,7,8-tetrahydrofolate + NADP(+) = (6R)-5,10-methenyltetrahydrofolate + NADPH</text>
        <dbReference type="Rhea" id="RHEA:22812"/>
        <dbReference type="ChEBI" id="CHEBI:15636"/>
        <dbReference type="ChEBI" id="CHEBI:57455"/>
        <dbReference type="ChEBI" id="CHEBI:57783"/>
        <dbReference type="ChEBI" id="CHEBI:58349"/>
        <dbReference type="EC" id="1.5.1.5"/>
    </reaction>
</comment>
<evidence type="ECO:0000256" key="6">
    <source>
        <dbReference type="ARBA" id="ARBA00023002"/>
    </source>
</evidence>
<gene>
    <name evidence="12" type="primary">folD_2</name>
    <name evidence="9" type="synonym">folD</name>
    <name evidence="12" type="ORF">Dxin01_00423</name>
</gene>
<feature type="domain" description="Tetrahydrofolate dehydrogenase/cyclohydrolase NAD(P)-binding" evidence="11">
    <location>
        <begin position="136"/>
        <end position="280"/>
    </location>
</feature>
<name>A0ABP9V5Y6_9DEIO</name>
<dbReference type="CDD" id="cd01080">
    <property type="entry name" value="NAD_bind_m-THF_DH_Cyclohyd"/>
    <property type="match status" value="1"/>
</dbReference>